<organism evidence="2 3">
    <name type="scientific">Methylobacterium haplocladii</name>
    <dbReference type="NCBI Taxonomy" id="1176176"/>
    <lineage>
        <taxon>Bacteria</taxon>
        <taxon>Pseudomonadati</taxon>
        <taxon>Pseudomonadota</taxon>
        <taxon>Alphaproteobacteria</taxon>
        <taxon>Hyphomicrobiales</taxon>
        <taxon>Methylobacteriaceae</taxon>
        <taxon>Methylobacterium</taxon>
    </lineage>
</organism>
<dbReference type="GO" id="GO:0006259">
    <property type="term" value="P:DNA metabolic process"/>
    <property type="evidence" value="ECO:0007669"/>
    <property type="project" value="InterPro"/>
</dbReference>
<dbReference type="Pfam" id="PF03837">
    <property type="entry name" value="RecT"/>
    <property type="match status" value="1"/>
</dbReference>
<dbReference type="GO" id="GO:0003677">
    <property type="term" value="F:DNA binding"/>
    <property type="evidence" value="ECO:0007669"/>
    <property type="project" value="InterPro"/>
</dbReference>
<name>A0A512IS90_9HYPH</name>
<dbReference type="AlphaFoldDB" id="A0A512IS90"/>
<dbReference type="OrthoDB" id="7866633at2"/>
<comment type="caution">
    <text evidence="2">The sequence shown here is derived from an EMBL/GenBank/DDBJ whole genome shotgun (WGS) entry which is preliminary data.</text>
</comment>
<proteinExistence type="predicted"/>
<dbReference type="EMBL" id="BJZT01000032">
    <property type="protein sequence ID" value="GEP00578.1"/>
    <property type="molecule type" value="Genomic_DNA"/>
</dbReference>
<dbReference type="InterPro" id="IPR018330">
    <property type="entry name" value="RecT_fam"/>
</dbReference>
<dbReference type="Proteomes" id="UP000321258">
    <property type="component" value="Unassembled WGS sequence"/>
</dbReference>
<sequence length="321" mass="34741">MSHALELTQTERKIAERIDPSSMDGLTVSSSAGGIVFANAAEVMNYAKMMAVANSGVRKHLRGNVGACLAIVTQAVEWGMSAYAVANKSYFFNDQIAFESQLVQAVILKRAPIKGRIKFEFTGEGEKRKCRAWARLADDPEEIAEYISPEFGKITPKNSPLWKSDPDQQHCYYAGRALCRRHFPDVLLGVYGEDELTPPPPGPDNARDVTPAKGLNAKLDALAARPKSQIDHAEDAEFSEAFTGGDHETGANETVPESDGGGDDPAPDIDPQSAAYKLGHDGGMKGFRKGLTAAIKEDPAQLANYEAGYSAALHEKNREDD</sequence>
<evidence type="ECO:0000313" key="3">
    <source>
        <dbReference type="Proteomes" id="UP000321258"/>
    </source>
</evidence>
<evidence type="ECO:0000256" key="1">
    <source>
        <dbReference type="SAM" id="MobiDB-lite"/>
    </source>
</evidence>
<feature type="region of interest" description="Disordered" evidence="1">
    <location>
        <begin position="241"/>
        <end position="283"/>
    </location>
</feature>
<reference evidence="2 3" key="1">
    <citation type="submission" date="2019-07" db="EMBL/GenBank/DDBJ databases">
        <title>Whole genome shotgun sequence of Methylobacterium haplocladii NBRC 107714.</title>
        <authorList>
            <person name="Hosoyama A."/>
            <person name="Uohara A."/>
            <person name="Ohji S."/>
            <person name="Ichikawa N."/>
        </authorList>
    </citation>
    <scope>NUCLEOTIDE SEQUENCE [LARGE SCALE GENOMIC DNA]</scope>
    <source>
        <strain evidence="2 3">NBRC 107714</strain>
    </source>
</reference>
<gene>
    <name evidence="2" type="ORF">MHA02_29650</name>
</gene>
<dbReference type="RefSeq" id="WP_147079981.1">
    <property type="nucleotide sequence ID" value="NZ_BJZT01000032.1"/>
</dbReference>
<accession>A0A512IS90</accession>
<protein>
    <submittedName>
        <fullName evidence="2">Uncharacterized protein</fullName>
    </submittedName>
</protein>
<keyword evidence="3" id="KW-1185">Reference proteome</keyword>
<evidence type="ECO:0000313" key="2">
    <source>
        <dbReference type="EMBL" id="GEP00578.1"/>
    </source>
</evidence>
<feature type="region of interest" description="Disordered" evidence="1">
    <location>
        <begin position="192"/>
        <end position="211"/>
    </location>
</feature>